<organism evidence="3">
    <name type="scientific">Rhizopus microsporus var. microsporus</name>
    <dbReference type="NCBI Taxonomy" id="86635"/>
    <lineage>
        <taxon>Eukaryota</taxon>
        <taxon>Fungi</taxon>
        <taxon>Fungi incertae sedis</taxon>
        <taxon>Mucoromycota</taxon>
        <taxon>Mucoromycotina</taxon>
        <taxon>Mucoromycetes</taxon>
        <taxon>Mucorales</taxon>
        <taxon>Mucorineae</taxon>
        <taxon>Rhizopodaceae</taxon>
        <taxon>Rhizopus</taxon>
    </lineage>
</organism>
<reference evidence="3" key="1">
    <citation type="journal article" date="2016" name="Proc. Natl. Acad. Sci. U.S.A.">
        <title>Lipid metabolic changes in an early divergent fungus govern the establishment of a mutualistic symbiosis with endobacteria.</title>
        <authorList>
            <person name="Lastovetsky O.A."/>
            <person name="Gaspar M.L."/>
            <person name="Mondo S.J."/>
            <person name="LaButti K.M."/>
            <person name="Sandor L."/>
            <person name="Grigoriev I.V."/>
            <person name="Henry S.A."/>
            <person name="Pawlowska T.E."/>
        </authorList>
    </citation>
    <scope>NUCLEOTIDE SEQUENCE [LARGE SCALE GENOMIC DNA]</scope>
    <source>
        <strain evidence="3">ATCC 52814</strain>
    </source>
</reference>
<dbReference type="SUPFAM" id="SSF52540">
    <property type="entry name" value="P-loop containing nucleoside triphosphate hydrolases"/>
    <property type="match status" value="1"/>
</dbReference>
<dbReference type="InterPro" id="IPR051055">
    <property type="entry name" value="PIF1_helicase"/>
</dbReference>
<dbReference type="GO" id="GO:0006281">
    <property type="term" value="P:DNA repair"/>
    <property type="evidence" value="ECO:0007669"/>
    <property type="project" value="UniProtKB-KW"/>
</dbReference>
<dbReference type="GO" id="GO:0000723">
    <property type="term" value="P:telomere maintenance"/>
    <property type="evidence" value="ECO:0007669"/>
    <property type="project" value="InterPro"/>
</dbReference>
<keyword evidence="1" id="KW-0233">DNA recombination</keyword>
<name>A0A1X0QM73_RHIZD</name>
<dbReference type="PANTHER" id="PTHR47642:SF5">
    <property type="entry name" value="ATP-DEPENDENT DNA HELICASE"/>
    <property type="match status" value="1"/>
</dbReference>
<gene>
    <name evidence="3" type="ORF">BCV72DRAFT_218371</name>
</gene>
<dbReference type="GO" id="GO:0005524">
    <property type="term" value="F:ATP binding"/>
    <property type="evidence" value="ECO:0007669"/>
    <property type="project" value="UniProtKB-KW"/>
</dbReference>
<dbReference type="GO" id="GO:0016887">
    <property type="term" value="F:ATP hydrolysis activity"/>
    <property type="evidence" value="ECO:0007669"/>
    <property type="project" value="RHEA"/>
</dbReference>
<comment type="cofactor">
    <cofactor evidence="1">
        <name>Mg(2+)</name>
        <dbReference type="ChEBI" id="CHEBI:18420"/>
    </cofactor>
</comment>
<dbReference type="PANTHER" id="PTHR47642">
    <property type="entry name" value="ATP-DEPENDENT DNA HELICASE"/>
    <property type="match status" value="1"/>
</dbReference>
<dbReference type="AlphaFoldDB" id="A0A1X0QM73"/>
<keyword evidence="1" id="KW-0234">DNA repair</keyword>
<protein>
    <recommendedName>
        <fullName evidence="1">ATP-dependent DNA helicase</fullName>
        <ecNumber evidence="1">5.6.2.3</ecNumber>
    </recommendedName>
</protein>
<dbReference type="EC" id="5.6.2.3" evidence="1"/>
<accession>A0A1X0QM73</accession>
<dbReference type="Pfam" id="PF05970">
    <property type="entry name" value="PIF1"/>
    <property type="match status" value="1"/>
</dbReference>
<dbReference type="GO" id="GO:0043139">
    <property type="term" value="F:5'-3' DNA helicase activity"/>
    <property type="evidence" value="ECO:0007669"/>
    <property type="project" value="UniProtKB-EC"/>
</dbReference>
<dbReference type="InterPro" id="IPR027417">
    <property type="entry name" value="P-loop_NTPase"/>
</dbReference>
<keyword evidence="1" id="KW-0347">Helicase</keyword>
<keyword evidence="1" id="KW-0227">DNA damage</keyword>
<comment type="catalytic activity">
    <reaction evidence="1">
        <text>ATP + H2O = ADP + phosphate + H(+)</text>
        <dbReference type="Rhea" id="RHEA:13065"/>
        <dbReference type="ChEBI" id="CHEBI:15377"/>
        <dbReference type="ChEBI" id="CHEBI:15378"/>
        <dbReference type="ChEBI" id="CHEBI:30616"/>
        <dbReference type="ChEBI" id="CHEBI:43474"/>
        <dbReference type="ChEBI" id="CHEBI:456216"/>
        <dbReference type="EC" id="5.6.2.3"/>
    </reaction>
</comment>
<dbReference type="InterPro" id="IPR010285">
    <property type="entry name" value="DNA_helicase_pif1-like_DEAD"/>
</dbReference>
<comment type="similarity">
    <text evidence="1">Belongs to the helicase family.</text>
</comment>
<dbReference type="EMBL" id="KV922245">
    <property type="protein sequence ID" value="ORE00859.1"/>
    <property type="molecule type" value="Genomic_DNA"/>
</dbReference>
<evidence type="ECO:0000313" key="3">
    <source>
        <dbReference type="EMBL" id="ORE00859.1"/>
    </source>
</evidence>
<proteinExistence type="inferred from homology"/>
<dbReference type="Proteomes" id="UP000242414">
    <property type="component" value="Unassembled WGS sequence"/>
</dbReference>
<evidence type="ECO:0000259" key="2">
    <source>
        <dbReference type="Pfam" id="PF05970"/>
    </source>
</evidence>
<keyword evidence="1" id="KW-0378">Hydrolase</keyword>
<dbReference type="Gene3D" id="3.40.50.300">
    <property type="entry name" value="P-loop containing nucleotide triphosphate hydrolases"/>
    <property type="match status" value="1"/>
</dbReference>
<feature type="domain" description="DNA helicase Pif1-like DEAD-box helicase" evidence="2">
    <location>
        <begin position="5"/>
        <end position="123"/>
    </location>
</feature>
<keyword evidence="1" id="KW-0547">Nucleotide-binding</keyword>
<dbReference type="VEuPathDB" id="FungiDB:BCV72DRAFT_218371"/>
<dbReference type="OrthoDB" id="5578775at2759"/>
<evidence type="ECO:0000256" key="1">
    <source>
        <dbReference type="RuleBase" id="RU363044"/>
    </source>
</evidence>
<dbReference type="GO" id="GO:0006310">
    <property type="term" value="P:DNA recombination"/>
    <property type="evidence" value="ECO:0007669"/>
    <property type="project" value="UniProtKB-KW"/>
</dbReference>
<feature type="non-terminal residue" evidence="3">
    <location>
        <position position="124"/>
    </location>
</feature>
<sequence length="124" mass="13754">MVDRLNDEQRRVFSCLTTDMATAGNLYFVFGAAGTGKSFLLKVLSAFFEQQGVKSVVLAPTGVASYTAGGQTIHRFFGLTLNEDIYNPTRLEDFFKSHERTVLMIDEVSMVSAALLERLSRCLC</sequence>
<keyword evidence="1" id="KW-0067">ATP-binding</keyword>